<evidence type="ECO:0000256" key="1">
    <source>
        <dbReference type="ARBA" id="ARBA00022676"/>
    </source>
</evidence>
<sequence>DEPLAVRIAAGMARAAESIDSGAARGTLERWVRVSNGG</sequence>
<comment type="caution">
    <text evidence="3">The sequence shown here is derived from an EMBL/GenBank/DDBJ whole genome shotgun (WGS) entry which is preliminary data.</text>
</comment>
<evidence type="ECO:0000256" key="2">
    <source>
        <dbReference type="ARBA" id="ARBA00022679"/>
    </source>
</evidence>
<protein>
    <submittedName>
        <fullName evidence="3">Anthranilate phosphoribosyltransferase</fullName>
    </submittedName>
</protein>
<organism evidence="3 4">
    <name type="scientific">Streptomyces mobaraensis (strain ATCC 29032 / DSM 40847 / JCM 4168 / NBRC 13819 / NCIMB 11159 / IPCR 16-22)</name>
    <dbReference type="NCBI Taxonomy" id="1223523"/>
    <lineage>
        <taxon>Bacteria</taxon>
        <taxon>Bacillati</taxon>
        <taxon>Actinomycetota</taxon>
        <taxon>Actinomycetes</taxon>
        <taxon>Kitasatosporales</taxon>
        <taxon>Streptomycetaceae</taxon>
        <taxon>Streptomyces</taxon>
    </lineage>
</organism>
<dbReference type="EMBL" id="AORZ01000253">
    <property type="protein sequence ID" value="EME96287.1"/>
    <property type="molecule type" value="Genomic_DNA"/>
</dbReference>
<name>M3ARV1_STRM1</name>
<dbReference type="AlphaFoldDB" id="M3ARV1"/>
<dbReference type="SUPFAM" id="SSF52418">
    <property type="entry name" value="Nucleoside phosphorylase/phosphoribosyltransferase catalytic domain"/>
    <property type="match status" value="1"/>
</dbReference>
<feature type="non-terminal residue" evidence="3">
    <location>
        <position position="1"/>
    </location>
</feature>
<dbReference type="GO" id="GO:0016757">
    <property type="term" value="F:glycosyltransferase activity"/>
    <property type="evidence" value="ECO:0007669"/>
    <property type="project" value="UniProtKB-KW"/>
</dbReference>
<evidence type="ECO:0000313" key="4">
    <source>
        <dbReference type="Proteomes" id="UP000011740"/>
    </source>
</evidence>
<accession>M3ARV1</accession>
<proteinExistence type="predicted"/>
<dbReference type="Proteomes" id="UP000011740">
    <property type="component" value="Unassembled WGS sequence"/>
</dbReference>
<gene>
    <name evidence="3" type="ORF">H340_32250</name>
</gene>
<reference evidence="3 4" key="1">
    <citation type="journal article" date="2013" name="Genome Announc.">
        <title>Whole-Genome Shotgun Assembly and Analysis of the Genome of Streptomyces mobaraensis DSM 40847, a Strain for Industrial Production of Microbial Transglutaminase.</title>
        <authorList>
            <person name="Yang H."/>
            <person name="He T."/>
            <person name="Wu W."/>
            <person name="Zhu W."/>
            <person name="Lu B."/>
            <person name="Sun W."/>
        </authorList>
    </citation>
    <scope>NUCLEOTIDE SEQUENCE [LARGE SCALE GENOMIC DNA]</scope>
    <source>
        <strain evidence="3 4">DSM 40847</strain>
    </source>
</reference>
<dbReference type="InterPro" id="IPR035902">
    <property type="entry name" value="Nuc_phospho_transferase"/>
</dbReference>
<keyword evidence="2 3" id="KW-0808">Transferase</keyword>
<evidence type="ECO:0000313" key="3">
    <source>
        <dbReference type="EMBL" id="EME96287.1"/>
    </source>
</evidence>
<keyword evidence="1 3" id="KW-0328">Glycosyltransferase</keyword>
<dbReference type="Gene3D" id="3.40.1030.10">
    <property type="entry name" value="Nucleoside phosphorylase/phosphoribosyltransferase catalytic domain"/>
    <property type="match status" value="1"/>
</dbReference>